<evidence type="ECO:0000256" key="6">
    <source>
        <dbReference type="ARBA" id="ARBA00022592"/>
    </source>
</evidence>
<dbReference type="GO" id="GO:0005886">
    <property type="term" value="C:plasma membrane"/>
    <property type="evidence" value="ECO:0007669"/>
    <property type="project" value="UniProtKB-SubCell"/>
</dbReference>
<keyword evidence="14" id="KW-1185">Reference proteome</keyword>
<dbReference type="Pfam" id="PF00528">
    <property type="entry name" value="BPD_transp_1"/>
    <property type="match status" value="1"/>
</dbReference>
<dbReference type="NCBIfam" id="TIGR00974">
    <property type="entry name" value="3a0107s02c"/>
    <property type="match status" value="1"/>
</dbReference>
<dbReference type="Proteomes" id="UP000291469">
    <property type="component" value="Chromosome"/>
</dbReference>
<comment type="similarity">
    <text evidence="3 10">Belongs to the binding-protein-dependent transport system permease family. CysTW subfamily.</text>
</comment>
<name>A0A411YIU5_9ACTN</name>
<feature type="transmembrane region" description="Helical" evidence="10">
    <location>
        <begin position="164"/>
        <end position="182"/>
    </location>
</feature>
<keyword evidence="5 10" id="KW-1003">Cell membrane</keyword>
<feature type="transmembrane region" description="Helical" evidence="10">
    <location>
        <begin position="283"/>
        <end position="304"/>
    </location>
</feature>
<dbReference type="InterPro" id="IPR051408">
    <property type="entry name" value="Phosphate_transprt_permease"/>
</dbReference>
<dbReference type="GO" id="GO:0035435">
    <property type="term" value="P:phosphate ion transmembrane transport"/>
    <property type="evidence" value="ECO:0007669"/>
    <property type="project" value="InterPro"/>
</dbReference>
<feature type="transmembrane region" description="Helical" evidence="10">
    <location>
        <begin position="37"/>
        <end position="60"/>
    </location>
</feature>
<dbReference type="SUPFAM" id="SSF161098">
    <property type="entry name" value="MetI-like"/>
    <property type="match status" value="1"/>
</dbReference>
<dbReference type="PANTHER" id="PTHR42922">
    <property type="entry name" value="PHOSPHATE TRANSPORT SYSTEM PERMEASE PROTEIN PSTA"/>
    <property type="match status" value="1"/>
</dbReference>
<sequence length="312" mass="32658">MTTDTITAPESPAGGEPPRSVHEPEANARRRRRKSQLVSAVLLGAMALAAAPLVIILWQVTVQAADALGPTLGGIWSFLTEVEPLSYRERGGGYAHGIFGTLYMTGLAAVMSIPLGIAAAIYLVDQGRGLFAKTVRLFTDVMTGVPSIFVGLAVYAILVTGLRFGTFVGAVALSIIMLPIIVRTAEEMLHLVPPDLRAASAGLGARQWQTTFKVVLPAAGPGLITGSMLAVARAAGETAPLILTAFGARTIVTAFQGGNGQADVGILMTDGMSQPFEEGIERAWAGGLMLVVIVLSLTVIARLINQRSQIDT</sequence>
<evidence type="ECO:0000256" key="8">
    <source>
        <dbReference type="ARBA" id="ARBA00022989"/>
    </source>
</evidence>
<evidence type="ECO:0000256" key="7">
    <source>
        <dbReference type="ARBA" id="ARBA00022692"/>
    </source>
</evidence>
<dbReference type="InterPro" id="IPR005672">
    <property type="entry name" value="Phosphate_PstA"/>
</dbReference>
<dbReference type="OrthoDB" id="9775069at2"/>
<feature type="region of interest" description="Disordered" evidence="11">
    <location>
        <begin position="1"/>
        <end position="32"/>
    </location>
</feature>
<dbReference type="InterPro" id="IPR000515">
    <property type="entry name" value="MetI-like"/>
</dbReference>
<gene>
    <name evidence="13" type="primary">pstA</name>
    <name evidence="13" type="ORF">ER308_17335</name>
</gene>
<evidence type="ECO:0000313" key="14">
    <source>
        <dbReference type="Proteomes" id="UP000291469"/>
    </source>
</evidence>
<evidence type="ECO:0000256" key="10">
    <source>
        <dbReference type="RuleBase" id="RU363043"/>
    </source>
</evidence>
<dbReference type="PROSITE" id="PS50928">
    <property type="entry name" value="ABC_TM1"/>
    <property type="match status" value="1"/>
</dbReference>
<keyword evidence="9 10" id="KW-0472">Membrane</keyword>
<evidence type="ECO:0000256" key="1">
    <source>
        <dbReference type="ARBA" id="ARBA00003510"/>
    </source>
</evidence>
<accession>A0A411YIU5</accession>
<feature type="compositionally biased region" description="Basic and acidic residues" evidence="11">
    <location>
        <begin position="19"/>
        <end position="28"/>
    </location>
</feature>
<keyword evidence="8 10" id="KW-1133">Transmembrane helix</keyword>
<keyword evidence="4" id="KW-0813">Transport</keyword>
<dbReference type="InterPro" id="IPR035906">
    <property type="entry name" value="MetI-like_sf"/>
</dbReference>
<feature type="domain" description="ABC transmembrane type-1" evidence="12">
    <location>
        <begin position="98"/>
        <end position="301"/>
    </location>
</feature>
<dbReference type="RefSeq" id="WP_131156153.1">
    <property type="nucleotide sequence ID" value="NZ_CP036402.1"/>
</dbReference>
<comment type="subcellular location">
    <subcellularLocation>
        <location evidence="2 10">Cell membrane</location>
        <topology evidence="2 10">Multi-pass membrane protein</topology>
    </subcellularLocation>
</comment>
<dbReference type="KEGG" id="erz:ER308_17335"/>
<evidence type="ECO:0000256" key="11">
    <source>
        <dbReference type="SAM" id="MobiDB-lite"/>
    </source>
</evidence>
<dbReference type="EMBL" id="CP036402">
    <property type="protein sequence ID" value="QBI21160.1"/>
    <property type="molecule type" value="Genomic_DNA"/>
</dbReference>
<dbReference type="AlphaFoldDB" id="A0A411YIU5"/>
<comment type="function">
    <text evidence="1">Part of the binding-protein-dependent transport system for phosphate; probably responsible for the translocation of the substrate across the membrane.</text>
</comment>
<feature type="transmembrane region" description="Helical" evidence="10">
    <location>
        <begin position="102"/>
        <end position="125"/>
    </location>
</feature>
<evidence type="ECO:0000256" key="9">
    <source>
        <dbReference type="ARBA" id="ARBA00023136"/>
    </source>
</evidence>
<dbReference type="PANTHER" id="PTHR42922:SF1">
    <property type="entry name" value="PHOSPHATE TRANSPORT SYSTEM PERMEASE PROTEIN PSTA"/>
    <property type="match status" value="1"/>
</dbReference>
<keyword evidence="7 10" id="KW-0812">Transmembrane</keyword>
<comment type="caution">
    <text evidence="10">Lacks conserved residue(s) required for the propagation of feature annotation.</text>
</comment>
<evidence type="ECO:0000256" key="2">
    <source>
        <dbReference type="ARBA" id="ARBA00004651"/>
    </source>
</evidence>
<keyword evidence="6" id="KW-0592">Phosphate transport</keyword>
<evidence type="ECO:0000256" key="5">
    <source>
        <dbReference type="ARBA" id="ARBA00022475"/>
    </source>
</evidence>
<dbReference type="CDD" id="cd06261">
    <property type="entry name" value="TM_PBP2"/>
    <property type="match status" value="1"/>
</dbReference>
<evidence type="ECO:0000313" key="13">
    <source>
        <dbReference type="EMBL" id="QBI21160.1"/>
    </source>
</evidence>
<protein>
    <recommendedName>
        <fullName evidence="10">Phosphate transport system permease protein PstA</fullName>
    </recommendedName>
</protein>
<evidence type="ECO:0000259" key="12">
    <source>
        <dbReference type="PROSITE" id="PS50928"/>
    </source>
</evidence>
<dbReference type="GO" id="GO:0005315">
    <property type="term" value="F:phosphate transmembrane transporter activity"/>
    <property type="evidence" value="ECO:0007669"/>
    <property type="project" value="InterPro"/>
</dbReference>
<dbReference type="Gene3D" id="1.10.3720.10">
    <property type="entry name" value="MetI-like"/>
    <property type="match status" value="1"/>
</dbReference>
<evidence type="ECO:0000256" key="3">
    <source>
        <dbReference type="ARBA" id="ARBA00007069"/>
    </source>
</evidence>
<feature type="transmembrane region" description="Helical" evidence="10">
    <location>
        <begin position="137"/>
        <end position="158"/>
    </location>
</feature>
<evidence type="ECO:0000256" key="4">
    <source>
        <dbReference type="ARBA" id="ARBA00022448"/>
    </source>
</evidence>
<proteinExistence type="inferred from homology"/>
<organism evidence="13 14">
    <name type="scientific">Egibacter rhizosphaerae</name>
    <dbReference type="NCBI Taxonomy" id="1670831"/>
    <lineage>
        <taxon>Bacteria</taxon>
        <taxon>Bacillati</taxon>
        <taxon>Actinomycetota</taxon>
        <taxon>Nitriliruptoria</taxon>
        <taxon>Egibacterales</taxon>
        <taxon>Egibacteraceae</taxon>
        <taxon>Egibacter</taxon>
    </lineage>
</organism>
<reference evidence="13 14" key="1">
    <citation type="submission" date="2019-01" db="EMBL/GenBank/DDBJ databases">
        <title>Egibacter rhizosphaerae EGI 80759T.</title>
        <authorList>
            <person name="Chen D.-D."/>
            <person name="Tian Y."/>
            <person name="Jiao J.-Y."/>
            <person name="Zhang X.-T."/>
            <person name="Zhang Y.-G."/>
            <person name="Zhang Y."/>
            <person name="Xiao M."/>
            <person name="Shu W.-S."/>
            <person name="Li W.-J."/>
        </authorList>
    </citation>
    <scope>NUCLEOTIDE SEQUENCE [LARGE SCALE GENOMIC DNA]</scope>
    <source>
        <strain evidence="13 14">EGI 80759</strain>
    </source>
</reference>